<comment type="caution">
    <text evidence="3">The sequence shown here is derived from an EMBL/GenBank/DDBJ whole genome shotgun (WGS) entry which is preliminary data.</text>
</comment>
<keyword evidence="1 3" id="KW-0808">Transferase</keyword>
<accession>A0A0P9CZ25</accession>
<dbReference type="Gene3D" id="2.20.25.110">
    <property type="entry name" value="S-adenosyl-L-methionine-dependent methyltransferases"/>
    <property type="match status" value="1"/>
</dbReference>
<proteinExistence type="predicted"/>
<reference evidence="3 4" key="1">
    <citation type="submission" date="2015-09" db="EMBL/GenBank/DDBJ databases">
        <title>Draft genome sequence of Kouleothrix aurantiaca JCM 19913.</title>
        <authorList>
            <person name="Hemp J."/>
        </authorList>
    </citation>
    <scope>NUCLEOTIDE SEQUENCE [LARGE SCALE GENOMIC DNA]</scope>
    <source>
        <strain evidence="3 4">COM-B</strain>
    </source>
</reference>
<organism evidence="3 4">
    <name type="scientific">Kouleothrix aurantiaca</name>
    <dbReference type="NCBI Taxonomy" id="186479"/>
    <lineage>
        <taxon>Bacteria</taxon>
        <taxon>Bacillati</taxon>
        <taxon>Chloroflexota</taxon>
        <taxon>Chloroflexia</taxon>
        <taxon>Chloroflexales</taxon>
        <taxon>Roseiflexineae</taxon>
        <taxon>Roseiflexaceae</taxon>
        <taxon>Kouleothrix</taxon>
    </lineage>
</organism>
<sequence>MPDLPALILDDGQVDWEALFQIYEFEQFHDYAAGLTRGEADFLEMALALAEDASILDVACGGGRHALELAQRGYSVEGVDSSATLVGYAMRCAYEQATRARFVQADMRELAYAQQFDAALVMNSSLGFFDDATNRATLKRIAGALLDGGKVLLQCLNPYQIDKYLQGFRGGWHALAGGYLLHEASFAPRTATLHMNYRFVLPAHGIDAQHPGDHIRLYGYPELEAMLAASGLRPISVFGDAVLPPVAFEEASIWQVLVAEKL</sequence>
<evidence type="ECO:0000313" key="3">
    <source>
        <dbReference type="EMBL" id="KPV50878.1"/>
    </source>
</evidence>
<evidence type="ECO:0000256" key="1">
    <source>
        <dbReference type="ARBA" id="ARBA00022679"/>
    </source>
</evidence>
<dbReference type="GO" id="GO:0008168">
    <property type="term" value="F:methyltransferase activity"/>
    <property type="evidence" value="ECO:0007669"/>
    <property type="project" value="UniProtKB-KW"/>
</dbReference>
<dbReference type="GO" id="GO:0032259">
    <property type="term" value="P:methylation"/>
    <property type="evidence" value="ECO:0007669"/>
    <property type="project" value="UniProtKB-KW"/>
</dbReference>
<dbReference type="EMBL" id="LJCR01001173">
    <property type="protein sequence ID" value="KPV50878.1"/>
    <property type="molecule type" value="Genomic_DNA"/>
</dbReference>
<dbReference type="PATRIC" id="fig|186479.3.peg.771"/>
<dbReference type="Proteomes" id="UP000050509">
    <property type="component" value="Unassembled WGS sequence"/>
</dbReference>
<keyword evidence="3" id="KW-0489">Methyltransferase</keyword>
<dbReference type="InterPro" id="IPR029063">
    <property type="entry name" value="SAM-dependent_MTases_sf"/>
</dbReference>
<keyword evidence="4" id="KW-1185">Reference proteome</keyword>
<dbReference type="Gene3D" id="3.40.50.150">
    <property type="entry name" value="Vaccinia Virus protein VP39"/>
    <property type="match status" value="1"/>
</dbReference>
<dbReference type="CDD" id="cd02440">
    <property type="entry name" value="AdoMet_MTases"/>
    <property type="match status" value="1"/>
</dbReference>
<dbReference type="InterPro" id="IPR041698">
    <property type="entry name" value="Methyltransf_25"/>
</dbReference>
<protein>
    <submittedName>
        <fullName evidence="3">Methyltransferase type 11</fullName>
    </submittedName>
</protein>
<dbReference type="PANTHER" id="PTHR43861">
    <property type="entry name" value="TRANS-ACONITATE 2-METHYLTRANSFERASE-RELATED"/>
    <property type="match status" value="1"/>
</dbReference>
<feature type="domain" description="Methyltransferase" evidence="2">
    <location>
        <begin position="55"/>
        <end position="149"/>
    </location>
</feature>
<dbReference type="Pfam" id="PF13649">
    <property type="entry name" value="Methyltransf_25"/>
    <property type="match status" value="1"/>
</dbReference>
<gene>
    <name evidence="3" type="ORF">SE17_24385</name>
</gene>
<dbReference type="SUPFAM" id="SSF53335">
    <property type="entry name" value="S-adenosyl-L-methionine-dependent methyltransferases"/>
    <property type="match status" value="1"/>
</dbReference>
<evidence type="ECO:0000259" key="2">
    <source>
        <dbReference type="Pfam" id="PF13649"/>
    </source>
</evidence>
<evidence type="ECO:0000313" key="4">
    <source>
        <dbReference type="Proteomes" id="UP000050509"/>
    </source>
</evidence>
<name>A0A0P9CZ25_9CHLR</name>
<dbReference type="AlphaFoldDB" id="A0A0P9CZ25"/>